<keyword evidence="3" id="KW-1185">Reference proteome</keyword>
<dbReference type="InterPro" id="IPR027843">
    <property type="entry name" value="DUF4440"/>
</dbReference>
<reference evidence="2 3" key="1">
    <citation type="submission" date="2019-09" db="EMBL/GenBank/DDBJ databases">
        <authorList>
            <person name="Liu P."/>
        </authorList>
    </citation>
    <scope>NUCLEOTIDE SEQUENCE [LARGE SCALE GENOMIC DNA]</scope>
    <source>
        <strain evidence="2 3">TRM68085</strain>
    </source>
</reference>
<proteinExistence type="predicted"/>
<dbReference type="Proteomes" id="UP000326907">
    <property type="component" value="Unassembled WGS sequence"/>
</dbReference>
<evidence type="ECO:0000313" key="2">
    <source>
        <dbReference type="EMBL" id="KAB2587557.1"/>
    </source>
</evidence>
<dbReference type="SUPFAM" id="SSF54427">
    <property type="entry name" value="NTF2-like"/>
    <property type="match status" value="1"/>
</dbReference>
<dbReference type="EMBL" id="VYUA01000092">
    <property type="protein sequence ID" value="KAB2587557.1"/>
    <property type="molecule type" value="Genomic_DNA"/>
</dbReference>
<organism evidence="2 3">
    <name type="scientific">Streptomyces arboris</name>
    <dbReference type="NCBI Taxonomy" id="2600619"/>
    <lineage>
        <taxon>Bacteria</taxon>
        <taxon>Bacillati</taxon>
        <taxon>Actinomycetota</taxon>
        <taxon>Actinomycetes</taxon>
        <taxon>Kitasatosporales</taxon>
        <taxon>Streptomycetaceae</taxon>
        <taxon>Streptomyces</taxon>
    </lineage>
</organism>
<name>A0A5N5EBI0_9ACTN</name>
<protein>
    <submittedName>
        <fullName evidence="2">Nuclear transport factor 2 family protein</fullName>
    </submittedName>
</protein>
<accession>A0A5N5EBI0</accession>
<dbReference type="RefSeq" id="WP_128849614.1">
    <property type="nucleotide sequence ID" value="NZ_JBHUTW010000026.1"/>
</dbReference>
<dbReference type="InterPro" id="IPR032710">
    <property type="entry name" value="NTF2-like_dom_sf"/>
</dbReference>
<evidence type="ECO:0000313" key="3">
    <source>
        <dbReference type="Proteomes" id="UP000326907"/>
    </source>
</evidence>
<evidence type="ECO:0000259" key="1">
    <source>
        <dbReference type="Pfam" id="PF14534"/>
    </source>
</evidence>
<dbReference type="CDD" id="cd00531">
    <property type="entry name" value="NTF2_like"/>
    <property type="match status" value="1"/>
</dbReference>
<feature type="domain" description="DUF4440" evidence="1">
    <location>
        <begin position="14"/>
        <end position="119"/>
    </location>
</feature>
<dbReference type="Gene3D" id="3.10.450.50">
    <property type="match status" value="1"/>
</dbReference>
<comment type="caution">
    <text evidence="2">The sequence shown here is derived from an EMBL/GenBank/DDBJ whole genome shotgun (WGS) entry which is preliminary data.</text>
</comment>
<sequence>MAASTDALTAEVLEHAQNYVRAFNSHDPAILEQHYTEDAVTAWEKGKAISGKARQDELAEFLAQKPTMKINVLESYVTSDTALLVVDWTIDLAEAKEGPAHHAGIGLDVLRRGTDGIWRFAIDNPHGKDI</sequence>
<dbReference type="Pfam" id="PF14534">
    <property type="entry name" value="DUF4440"/>
    <property type="match status" value="1"/>
</dbReference>
<dbReference type="AlphaFoldDB" id="A0A5N5EBI0"/>
<gene>
    <name evidence="2" type="ORF">F5983_37285</name>
</gene>